<evidence type="ECO:0000313" key="1">
    <source>
        <dbReference type="EMBL" id="EFB91059.1"/>
    </source>
</evidence>
<evidence type="ECO:0008006" key="3">
    <source>
        <dbReference type="Google" id="ProtNLM"/>
    </source>
</evidence>
<keyword evidence="2" id="KW-1185">Reference proteome</keyword>
<comment type="caution">
    <text evidence="1">The sequence shown here is derived from an EMBL/GenBank/DDBJ whole genome shotgun (WGS) entry which is preliminary data.</text>
</comment>
<dbReference type="Proteomes" id="UP000006462">
    <property type="component" value="Unassembled WGS sequence"/>
</dbReference>
<protein>
    <recommendedName>
        <fullName evidence="3">DUF2922 domain-containing protein</fullName>
    </recommendedName>
</protein>
<dbReference type="GeneID" id="90985830"/>
<dbReference type="Pfam" id="PF11148">
    <property type="entry name" value="DUF2922"/>
    <property type="match status" value="1"/>
</dbReference>
<gene>
    <name evidence="1" type="ORF">HMPREF7215_0651</name>
</gene>
<dbReference type="EMBL" id="ADFP01000051">
    <property type="protein sequence ID" value="EFB91059.1"/>
    <property type="molecule type" value="Genomic_DNA"/>
</dbReference>
<name>A0ABM9ZVY5_9BACT</name>
<organism evidence="1 2">
    <name type="scientific">Pyramidobacter piscolens W5455</name>
    <dbReference type="NCBI Taxonomy" id="352165"/>
    <lineage>
        <taxon>Bacteria</taxon>
        <taxon>Thermotogati</taxon>
        <taxon>Synergistota</taxon>
        <taxon>Synergistia</taxon>
        <taxon>Synergistales</taxon>
        <taxon>Dethiosulfovibrionaceae</taxon>
        <taxon>Pyramidobacter</taxon>
    </lineage>
</organism>
<accession>A0ABM9ZVY5</accession>
<dbReference type="InterPro" id="IPR021321">
    <property type="entry name" value="DUF2922"/>
</dbReference>
<sequence>MPKTLAMKFGLASGGKRTISVSDVKDDLNAETVTGCMNAIVGAGTAFDDALTGALKAEVTERTTTVLLDNE</sequence>
<proteinExistence type="predicted"/>
<reference evidence="1 2" key="1">
    <citation type="submission" date="2009-12" db="EMBL/GenBank/DDBJ databases">
        <authorList>
            <person name="Shrivastava S."/>
            <person name="Madupu R."/>
            <person name="Durkin A.S."/>
            <person name="Torralba M."/>
            <person name="Methe B."/>
            <person name="Sutton G.G."/>
            <person name="Strausberg R.L."/>
            <person name="Nelson K.E."/>
        </authorList>
    </citation>
    <scope>NUCLEOTIDE SEQUENCE [LARGE SCALE GENOMIC DNA]</scope>
    <source>
        <strain evidence="1 2">W5455</strain>
    </source>
</reference>
<dbReference type="RefSeq" id="WP_009164503.1">
    <property type="nucleotide sequence ID" value="NZ_ADFP01000051.1"/>
</dbReference>
<evidence type="ECO:0000313" key="2">
    <source>
        <dbReference type="Proteomes" id="UP000006462"/>
    </source>
</evidence>